<sequence>MMSGELQRVKELLAALDDDTSQSLNLAYAEDLLLTELLSRLARRRKTADILHQVQYHLNNLDQDEFVVTRGC</sequence>
<gene>
    <name evidence="1" type="ORF">ACFOMG_04430</name>
</gene>
<evidence type="ECO:0000313" key="2">
    <source>
        <dbReference type="Proteomes" id="UP001595722"/>
    </source>
</evidence>
<dbReference type="EMBL" id="JBHRYB010000003">
    <property type="protein sequence ID" value="MFC3679357.1"/>
    <property type="molecule type" value="Genomic_DNA"/>
</dbReference>
<organism evidence="1 2">
    <name type="scientific">Bacterioplanoides pacificum</name>
    <dbReference type="NCBI Taxonomy" id="1171596"/>
    <lineage>
        <taxon>Bacteria</taxon>
        <taxon>Pseudomonadati</taxon>
        <taxon>Pseudomonadota</taxon>
        <taxon>Gammaproteobacteria</taxon>
        <taxon>Oceanospirillales</taxon>
        <taxon>Oceanospirillaceae</taxon>
        <taxon>Bacterioplanoides</taxon>
    </lineage>
</organism>
<name>A0ABV7VR64_9GAMM</name>
<accession>A0ABV7VR64</accession>
<keyword evidence="2" id="KW-1185">Reference proteome</keyword>
<proteinExistence type="predicted"/>
<reference evidence="2" key="1">
    <citation type="journal article" date="2019" name="Int. J. Syst. Evol. Microbiol.">
        <title>The Global Catalogue of Microorganisms (GCM) 10K type strain sequencing project: providing services to taxonomists for standard genome sequencing and annotation.</title>
        <authorList>
            <consortium name="The Broad Institute Genomics Platform"/>
            <consortium name="The Broad Institute Genome Sequencing Center for Infectious Disease"/>
            <person name="Wu L."/>
            <person name="Ma J."/>
        </authorList>
    </citation>
    <scope>NUCLEOTIDE SEQUENCE [LARGE SCALE GENOMIC DNA]</scope>
    <source>
        <strain evidence="2">KCTC 42424</strain>
    </source>
</reference>
<comment type="caution">
    <text evidence="1">The sequence shown here is derived from an EMBL/GenBank/DDBJ whole genome shotgun (WGS) entry which is preliminary data.</text>
</comment>
<dbReference type="RefSeq" id="WP_376865018.1">
    <property type="nucleotide sequence ID" value="NZ_JBHRYB010000003.1"/>
</dbReference>
<evidence type="ECO:0000313" key="1">
    <source>
        <dbReference type="EMBL" id="MFC3679357.1"/>
    </source>
</evidence>
<dbReference type="Proteomes" id="UP001595722">
    <property type="component" value="Unassembled WGS sequence"/>
</dbReference>
<protein>
    <submittedName>
        <fullName evidence="1">Uncharacterized protein</fullName>
    </submittedName>
</protein>